<dbReference type="GeneID" id="82156798"/>
<evidence type="ECO:0000313" key="4">
    <source>
        <dbReference type="EMBL" id="NPE13372.1"/>
    </source>
</evidence>
<reference evidence="4 5" key="1">
    <citation type="submission" date="2020-05" db="EMBL/GenBank/DDBJ databases">
        <title>Distinct polysaccharide utilization as determinants for interspecies competition between intestinal Prevotella spp.</title>
        <authorList>
            <person name="Galvez E.J.C."/>
            <person name="Iljazovic A."/>
            <person name="Strowig T."/>
        </authorList>
    </citation>
    <scope>NUCLEOTIDE SEQUENCE [LARGE SCALE GENOMIC DNA]</scope>
    <source>
        <strain evidence="4 5">PROD</strain>
    </source>
</reference>
<dbReference type="Pfam" id="PF00132">
    <property type="entry name" value="Hexapep"/>
    <property type="match status" value="1"/>
</dbReference>
<keyword evidence="3" id="KW-0012">Acyltransferase</keyword>
<comment type="caution">
    <text evidence="4">The sequence shown here is derived from an EMBL/GenBank/DDBJ whole genome shotgun (WGS) entry which is preliminary data.</text>
</comment>
<name>A0ABX2ARN0_9BACT</name>
<evidence type="ECO:0000256" key="1">
    <source>
        <dbReference type="ARBA" id="ARBA00007274"/>
    </source>
</evidence>
<dbReference type="EMBL" id="JABKKE010000003">
    <property type="protein sequence ID" value="NPE13372.1"/>
    <property type="molecule type" value="Genomic_DNA"/>
</dbReference>
<sequence length="197" mass="21939">MNFKECRRLIYEDFKKVLTQKTDGGIKEWLYIERYLITNNSFKYCFWFRLGSWSKGKKLLLPIYVVAWWMHRHYTFKFGIQMPLCTPVKGGLSFNHFSCIIINGGTKIGRNCTIFHGVTTALKMGGRNAGVPSIGDNCVLGPGSKILGNVTMGDNVFVGANAVVTHDIEADSVVAGIPAKVIGGNGFESTELVRKHK</sequence>
<dbReference type="InterPro" id="IPR045304">
    <property type="entry name" value="LbH_SAT"/>
</dbReference>
<evidence type="ECO:0000256" key="3">
    <source>
        <dbReference type="ARBA" id="ARBA00023315"/>
    </source>
</evidence>
<keyword evidence="5" id="KW-1185">Reference proteome</keyword>
<accession>A0ABX2ARN0</accession>
<dbReference type="RefSeq" id="WP_172175994.1">
    <property type="nucleotide sequence ID" value="NZ_CATJRD010000162.1"/>
</dbReference>
<gene>
    <name evidence="4" type="ORF">HPS55_03370</name>
</gene>
<proteinExistence type="inferred from homology"/>
<evidence type="ECO:0000256" key="2">
    <source>
        <dbReference type="ARBA" id="ARBA00022679"/>
    </source>
</evidence>
<dbReference type="PANTHER" id="PTHR42811">
    <property type="entry name" value="SERINE ACETYLTRANSFERASE"/>
    <property type="match status" value="1"/>
</dbReference>
<dbReference type="SUPFAM" id="SSF51161">
    <property type="entry name" value="Trimeric LpxA-like enzymes"/>
    <property type="match status" value="1"/>
</dbReference>
<comment type="similarity">
    <text evidence="1">Belongs to the transferase hexapeptide repeat family.</text>
</comment>
<dbReference type="CDD" id="cd03354">
    <property type="entry name" value="LbH_SAT"/>
    <property type="match status" value="1"/>
</dbReference>
<dbReference type="InterPro" id="IPR011004">
    <property type="entry name" value="Trimer_LpxA-like_sf"/>
</dbReference>
<organism evidence="4 5">
    <name type="scientific">Xylanibacter rodentium</name>
    <dbReference type="NCBI Taxonomy" id="2736289"/>
    <lineage>
        <taxon>Bacteria</taxon>
        <taxon>Pseudomonadati</taxon>
        <taxon>Bacteroidota</taxon>
        <taxon>Bacteroidia</taxon>
        <taxon>Bacteroidales</taxon>
        <taxon>Prevotellaceae</taxon>
        <taxon>Xylanibacter</taxon>
    </lineage>
</organism>
<protein>
    <submittedName>
        <fullName evidence="4">Serine acetyltransferase</fullName>
    </submittedName>
</protein>
<evidence type="ECO:0000313" key="5">
    <source>
        <dbReference type="Proteomes" id="UP001193734"/>
    </source>
</evidence>
<dbReference type="InterPro" id="IPR001451">
    <property type="entry name" value="Hexapep"/>
</dbReference>
<dbReference type="Gene3D" id="2.160.10.10">
    <property type="entry name" value="Hexapeptide repeat proteins"/>
    <property type="match status" value="1"/>
</dbReference>
<keyword evidence="2" id="KW-0808">Transferase</keyword>
<dbReference type="Proteomes" id="UP001193734">
    <property type="component" value="Unassembled WGS sequence"/>
</dbReference>